<dbReference type="Pfam" id="PF01381">
    <property type="entry name" value="HTH_3"/>
    <property type="match status" value="1"/>
</dbReference>
<dbReference type="AlphaFoldDB" id="A0A1G9MW43"/>
<dbReference type="GO" id="GO:0003677">
    <property type="term" value="F:DNA binding"/>
    <property type="evidence" value="ECO:0007669"/>
    <property type="project" value="InterPro"/>
</dbReference>
<evidence type="ECO:0000259" key="1">
    <source>
        <dbReference type="PROSITE" id="PS50943"/>
    </source>
</evidence>
<gene>
    <name evidence="2" type="ORF">SAMN05661010_02546</name>
</gene>
<sequence length="174" mass="19228">MGSEEFRVANKEWAKREFPKRLLRLAIEKHGYSEDDHYGVNKDIAELLGVSRSAVTRWMGGVVPGIENLMAIADAYETTPAHLVGNDDAPPGQFSLSALEESIPRPLLIHVLTVMSELRTNATNLTDAWFAEATVRLLELVSQKPEMSPQEIMGHAYELLKKGPAGEEKNGSQS</sequence>
<keyword evidence="3" id="KW-1185">Reference proteome</keyword>
<dbReference type="SMART" id="SM00530">
    <property type="entry name" value="HTH_XRE"/>
    <property type="match status" value="1"/>
</dbReference>
<dbReference type="CDD" id="cd00093">
    <property type="entry name" value="HTH_XRE"/>
    <property type="match status" value="1"/>
</dbReference>
<dbReference type="InterPro" id="IPR010982">
    <property type="entry name" value="Lambda_DNA-bd_dom_sf"/>
</dbReference>
<dbReference type="Proteomes" id="UP000198654">
    <property type="component" value="Unassembled WGS sequence"/>
</dbReference>
<protein>
    <submittedName>
        <fullName evidence="2">Helix-turn-helix</fullName>
    </submittedName>
</protein>
<evidence type="ECO:0000313" key="3">
    <source>
        <dbReference type="Proteomes" id="UP000198654"/>
    </source>
</evidence>
<proteinExistence type="predicted"/>
<dbReference type="InterPro" id="IPR001387">
    <property type="entry name" value="Cro/C1-type_HTH"/>
</dbReference>
<dbReference type="Gene3D" id="1.10.260.40">
    <property type="entry name" value="lambda repressor-like DNA-binding domains"/>
    <property type="match status" value="1"/>
</dbReference>
<accession>A0A1G9MW43</accession>
<feature type="domain" description="HTH cro/C1-type" evidence="1">
    <location>
        <begin position="42"/>
        <end position="83"/>
    </location>
</feature>
<dbReference type="OrthoDB" id="9791537at2"/>
<organism evidence="2 3">
    <name type="scientific">Modicisalibacter muralis</name>
    <dbReference type="NCBI Taxonomy" id="119000"/>
    <lineage>
        <taxon>Bacteria</taxon>
        <taxon>Pseudomonadati</taxon>
        <taxon>Pseudomonadota</taxon>
        <taxon>Gammaproteobacteria</taxon>
        <taxon>Oceanospirillales</taxon>
        <taxon>Halomonadaceae</taxon>
        <taxon>Modicisalibacter</taxon>
    </lineage>
</organism>
<name>A0A1G9MW43_9GAMM</name>
<dbReference type="STRING" id="119000.SAMN05661010_02546"/>
<dbReference type="SUPFAM" id="SSF47413">
    <property type="entry name" value="lambda repressor-like DNA-binding domains"/>
    <property type="match status" value="1"/>
</dbReference>
<reference evidence="2 3" key="1">
    <citation type="submission" date="2016-10" db="EMBL/GenBank/DDBJ databases">
        <authorList>
            <person name="de Groot N.N."/>
        </authorList>
    </citation>
    <scope>NUCLEOTIDE SEQUENCE [LARGE SCALE GENOMIC DNA]</scope>
    <source>
        <strain evidence="2 3">DSM 14789</strain>
    </source>
</reference>
<dbReference type="EMBL" id="FNGI01000007">
    <property type="protein sequence ID" value="SDL78502.1"/>
    <property type="molecule type" value="Genomic_DNA"/>
</dbReference>
<dbReference type="RefSeq" id="WP_089729132.1">
    <property type="nucleotide sequence ID" value="NZ_FNGI01000007.1"/>
</dbReference>
<dbReference type="PROSITE" id="PS50943">
    <property type="entry name" value="HTH_CROC1"/>
    <property type="match status" value="1"/>
</dbReference>
<evidence type="ECO:0000313" key="2">
    <source>
        <dbReference type="EMBL" id="SDL78502.1"/>
    </source>
</evidence>